<name>A0ABN3LXD9_9MICO</name>
<dbReference type="EMBL" id="BAAARE010000014">
    <property type="protein sequence ID" value="GAA2492002.1"/>
    <property type="molecule type" value="Genomic_DNA"/>
</dbReference>
<organism evidence="2 3">
    <name type="scientific">Terrabacter carboxydivorans</name>
    <dbReference type="NCBI Taxonomy" id="619730"/>
    <lineage>
        <taxon>Bacteria</taxon>
        <taxon>Bacillati</taxon>
        <taxon>Actinomycetota</taxon>
        <taxon>Actinomycetes</taxon>
        <taxon>Micrococcales</taxon>
        <taxon>Intrasporangiaceae</taxon>
        <taxon>Terrabacter</taxon>
    </lineage>
</organism>
<dbReference type="CDD" id="cd02549">
    <property type="entry name" value="Peptidase_C39A"/>
    <property type="match status" value="1"/>
</dbReference>
<proteinExistence type="predicted"/>
<evidence type="ECO:0000313" key="3">
    <source>
        <dbReference type="Proteomes" id="UP001500730"/>
    </source>
</evidence>
<evidence type="ECO:0000313" key="2">
    <source>
        <dbReference type="EMBL" id="GAA2492002.1"/>
    </source>
</evidence>
<dbReference type="Pfam" id="PF13529">
    <property type="entry name" value="Peptidase_C39_2"/>
    <property type="match status" value="1"/>
</dbReference>
<gene>
    <name evidence="2" type="ORF">GCM10009858_32550</name>
</gene>
<comment type="caution">
    <text evidence="2">The sequence shown here is derived from an EMBL/GenBank/DDBJ whole genome shotgun (WGS) entry which is preliminary data.</text>
</comment>
<dbReference type="Gene3D" id="3.90.70.10">
    <property type="entry name" value="Cysteine proteinases"/>
    <property type="match status" value="1"/>
</dbReference>
<evidence type="ECO:0000259" key="1">
    <source>
        <dbReference type="Pfam" id="PF13529"/>
    </source>
</evidence>
<dbReference type="InterPro" id="IPR039564">
    <property type="entry name" value="Peptidase_C39-like"/>
</dbReference>
<dbReference type="Proteomes" id="UP001500730">
    <property type="component" value="Unassembled WGS sequence"/>
</dbReference>
<accession>A0ABN3LXD9</accession>
<feature type="domain" description="Peptidase C39-like" evidence="1">
    <location>
        <begin position="193"/>
        <end position="332"/>
    </location>
</feature>
<keyword evidence="3" id="KW-1185">Reference proteome</keyword>
<dbReference type="RefSeq" id="WP_344256060.1">
    <property type="nucleotide sequence ID" value="NZ_BAAARE010000014.1"/>
</dbReference>
<protein>
    <submittedName>
        <fullName evidence="2">Peptidase C39 family protein</fullName>
    </submittedName>
</protein>
<dbReference type="InterPro" id="IPR039563">
    <property type="entry name" value="Peptidase_C39_single_dom"/>
</dbReference>
<sequence length="383" mass="42011">MTDRHALLTVWETGFDWSPAPDMEHADIHVAGAEPVAYAARVWESPVVESPFVATELIPSWNARTPAGTWLHVEGRVGDDEGWEPWFTFARWAEDDRAGEAPITRTTVGDQRRASGRVETDTWVAAPGRGVHRWQLRITALTERGREIVWPTVMLVAGAASAFAIGADERTSAPGVGRGCEVAVPPHSQRLHVDTFPDWDNGGQSWCSPTSTTMLLEHWGLGPKPDEVAWVGHAVDPEVVHGVRRVFDRAYGGAGNWAFNTAYAGARGLRAYVTRLRDLSEAEAFLAAGVPLVVSVTFREDELDGAGYATSGHLLTIVGFTAEGDVVSNDPNSHRLASNEQVRTVYRRDQFERVWLGDNGGLAYVMHPRDVPLPVPPAEANWR</sequence>
<reference evidence="2 3" key="1">
    <citation type="journal article" date="2019" name="Int. J. Syst. Evol. Microbiol.">
        <title>The Global Catalogue of Microorganisms (GCM) 10K type strain sequencing project: providing services to taxonomists for standard genome sequencing and annotation.</title>
        <authorList>
            <consortium name="The Broad Institute Genomics Platform"/>
            <consortium name="The Broad Institute Genome Sequencing Center for Infectious Disease"/>
            <person name="Wu L."/>
            <person name="Ma J."/>
        </authorList>
    </citation>
    <scope>NUCLEOTIDE SEQUENCE [LARGE SCALE GENOMIC DNA]</scope>
    <source>
        <strain evidence="2 3">JCM 16259</strain>
    </source>
</reference>